<evidence type="ECO:0000313" key="3">
    <source>
        <dbReference type="Proteomes" id="UP000023541"/>
    </source>
</evidence>
<proteinExistence type="predicted"/>
<dbReference type="eggNOG" id="ENOG502ZYZK">
    <property type="taxonomic scope" value="Bacteria"/>
</dbReference>
<accession>A0A023BWU8</accession>
<reference evidence="2 3" key="1">
    <citation type="submission" date="2014-04" db="EMBL/GenBank/DDBJ databases">
        <title>Aquimarina sp. 22II-S11-z7 Genome Sequencing.</title>
        <authorList>
            <person name="Lai Q."/>
        </authorList>
    </citation>
    <scope>NUCLEOTIDE SEQUENCE [LARGE SCALE GENOMIC DNA]</scope>
    <source>
        <strain evidence="2 3">22II-S11-z7</strain>
    </source>
</reference>
<organism evidence="2 3">
    <name type="scientific">Aquimarina atlantica</name>
    <dbReference type="NCBI Taxonomy" id="1317122"/>
    <lineage>
        <taxon>Bacteria</taxon>
        <taxon>Pseudomonadati</taxon>
        <taxon>Bacteroidota</taxon>
        <taxon>Flavobacteriia</taxon>
        <taxon>Flavobacteriales</taxon>
        <taxon>Flavobacteriaceae</taxon>
        <taxon>Aquimarina</taxon>
    </lineage>
</organism>
<evidence type="ECO:0000256" key="1">
    <source>
        <dbReference type="SAM" id="SignalP"/>
    </source>
</evidence>
<evidence type="ECO:0008006" key="4">
    <source>
        <dbReference type="Google" id="ProtNLM"/>
    </source>
</evidence>
<name>A0A023BWU8_9FLAO</name>
<dbReference type="OrthoDB" id="1160381at2"/>
<comment type="caution">
    <text evidence="2">The sequence shown here is derived from an EMBL/GenBank/DDBJ whole genome shotgun (WGS) entry which is preliminary data.</text>
</comment>
<evidence type="ECO:0000313" key="2">
    <source>
        <dbReference type="EMBL" id="EZH74532.1"/>
    </source>
</evidence>
<protein>
    <recommendedName>
        <fullName evidence="4">Lipocalin-like domain-containing protein</fullName>
    </recommendedName>
</protein>
<sequence>MKRFAMFLCLASTLLFVSCNNDDDSPIEIDQSLIPGEWSLSDVKSENGKVTATIENIPVNGSYSISGKDYTAEATFTEVSDTDKPNTFTSTGGFTLVAKITIPTQSIDYEESIPDFIGAGEWKIDGTKLITTVAEKDASFDIIALTAQTMSIKKDIKETVEQQGITFEVTGSQIFTLTKK</sequence>
<dbReference type="RefSeq" id="WP_034241057.1">
    <property type="nucleotide sequence ID" value="NZ_AQRA01000003.1"/>
</dbReference>
<dbReference type="PROSITE" id="PS51257">
    <property type="entry name" value="PROKAR_LIPOPROTEIN"/>
    <property type="match status" value="1"/>
</dbReference>
<feature type="signal peptide" evidence="1">
    <location>
        <begin position="1"/>
        <end position="17"/>
    </location>
</feature>
<keyword evidence="1" id="KW-0732">Signal</keyword>
<gene>
    <name evidence="2" type="ORF">ATO12_12240</name>
</gene>
<keyword evidence="3" id="KW-1185">Reference proteome</keyword>
<dbReference type="EMBL" id="AQRA01000003">
    <property type="protein sequence ID" value="EZH74532.1"/>
    <property type="molecule type" value="Genomic_DNA"/>
</dbReference>
<feature type="chain" id="PRO_5001517594" description="Lipocalin-like domain-containing protein" evidence="1">
    <location>
        <begin position="18"/>
        <end position="180"/>
    </location>
</feature>
<dbReference type="AlphaFoldDB" id="A0A023BWU8"/>
<dbReference type="Proteomes" id="UP000023541">
    <property type="component" value="Unassembled WGS sequence"/>
</dbReference>